<dbReference type="Proteomes" id="UP000291084">
    <property type="component" value="Chromosome 1"/>
</dbReference>
<feature type="non-terminal residue" evidence="1">
    <location>
        <position position="1"/>
    </location>
</feature>
<dbReference type="EMBL" id="AP015034">
    <property type="protein sequence ID" value="BAT73982.1"/>
    <property type="molecule type" value="Genomic_DNA"/>
</dbReference>
<keyword evidence="2" id="KW-1185">Reference proteome</keyword>
<organism evidence="1 2">
    <name type="scientific">Vigna angularis var. angularis</name>
    <dbReference type="NCBI Taxonomy" id="157739"/>
    <lineage>
        <taxon>Eukaryota</taxon>
        <taxon>Viridiplantae</taxon>
        <taxon>Streptophyta</taxon>
        <taxon>Embryophyta</taxon>
        <taxon>Tracheophyta</taxon>
        <taxon>Spermatophyta</taxon>
        <taxon>Magnoliopsida</taxon>
        <taxon>eudicotyledons</taxon>
        <taxon>Gunneridae</taxon>
        <taxon>Pentapetalae</taxon>
        <taxon>rosids</taxon>
        <taxon>fabids</taxon>
        <taxon>Fabales</taxon>
        <taxon>Fabaceae</taxon>
        <taxon>Papilionoideae</taxon>
        <taxon>50 kb inversion clade</taxon>
        <taxon>NPAAA clade</taxon>
        <taxon>indigoferoid/millettioid clade</taxon>
        <taxon>Phaseoleae</taxon>
        <taxon>Vigna</taxon>
    </lineage>
</organism>
<evidence type="ECO:0000313" key="2">
    <source>
        <dbReference type="Proteomes" id="UP000291084"/>
    </source>
</evidence>
<accession>A0A0S3R060</accession>
<evidence type="ECO:0000313" key="1">
    <source>
        <dbReference type="EMBL" id="BAT73982.1"/>
    </source>
</evidence>
<dbReference type="AlphaFoldDB" id="A0A0S3R060"/>
<proteinExistence type="predicted"/>
<sequence length="69" mass="7803">FKSYHPMLIIFSDQLFDLIDYCLREESLGRTGSDFSIFNFLVSSDASSSALERFLESSTIVLVLESINS</sequence>
<name>A0A0S3R060_PHAAN</name>
<gene>
    <name evidence="1" type="primary">Vigan.01G156000</name>
    <name evidence="1" type="ORF">VIGAN_01156000</name>
</gene>
<protein>
    <submittedName>
        <fullName evidence="1">Uncharacterized protein</fullName>
    </submittedName>
</protein>
<reference evidence="1 2" key="1">
    <citation type="journal article" date="2015" name="Sci. Rep.">
        <title>The power of single molecule real-time sequencing technology in the de novo assembly of a eukaryotic genome.</title>
        <authorList>
            <person name="Sakai H."/>
            <person name="Naito K."/>
            <person name="Ogiso-Tanaka E."/>
            <person name="Takahashi Y."/>
            <person name="Iseki K."/>
            <person name="Muto C."/>
            <person name="Satou K."/>
            <person name="Teruya K."/>
            <person name="Shiroma A."/>
            <person name="Shimoji M."/>
            <person name="Hirano T."/>
            <person name="Itoh T."/>
            <person name="Kaga A."/>
            <person name="Tomooka N."/>
        </authorList>
    </citation>
    <scope>NUCLEOTIDE SEQUENCE [LARGE SCALE GENOMIC DNA]</scope>
    <source>
        <strain evidence="2">cv. Shumari</strain>
    </source>
</reference>